<name>A0A9W6XT97_9STRA</name>
<organism evidence="3 4">
    <name type="scientific">Phytophthora fragariaefolia</name>
    <dbReference type="NCBI Taxonomy" id="1490495"/>
    <lineage>
        <taxon>Eukaryota</taxon>
        <taxon>Sar</taxon>
        <taxon>Stramenopiles</taxon>
        <taxon>Oomycota</taxon>
        <taxon>Peronosporomycetes</taxon>
        <taxon>Peronosporales</taxon>
        <taxon>Peronosporaceae</taxon>
        <taxon>Phytophthora</taxon>
    </lineage>
</organism>
<keyword evidence="4" id="KW-1185">Reference proteome</keyword>
<feature type="compositionally biased region" description="Acidic residues" evidence="1">
    <location>
        <begin position="200"/>
        <end position="227"/>
    </location>
</feature>
<feature type="region of interest" description="Disordered" evidence="1">
    <location>
        <begin position="188"/>
        <end position="247"/>
    </location>
</feature>
<reference evidence="3" key="1">
    <citation type="submission" date="2023-04" db="EMBL/GenBank/DDBJ databases">
        <title>Phytophthora fragariaefolia NBRC 109709.</title>
        <authorList>
            <person name="Ichikawa N."/>
            <person name="Sato H."/>
            <person name="Tonouchi N."/>
        </authorList>
    </citation>
    <scope>NUCLEOTIDE SEQUENCE</scope>
    <source>
        <strain evidence="3">NBRC 109709</strain>
    </source>
</reference>
<evidence type="ECO:0000256" key="1">
    <source>
        <dbReference type="SAM" id="MobiDB-lite"/>
    </source>
</evidence>
<evidence type="ECO:0000313" key="3">
    <source>
        <dbReference type="EMBL" id="GMF45010.1"/>
    </source>
</evidence>
<gene>
    <name evidence="3" type="ORF">Pfra01_001594600</name>
</gene>
<dbReference type="Gene3D" id="2.40.50.40">
    <property type="match status" value="1"/>
</dbReference>
<dbReference type="InterPro" id="IPR000953">
    <property type="entry name" value="Chromo/chromo_shadow_dom"/>
</dbReference>
<dbReference type="CDD" id="cd00024">
    <property type="entry name" value="CD_CSD"/>
    <property type="match status" value="1"/>
</dbReference>
<proteinExistence type="predicted"/>
<accession>A0A9W6XT97</accession>
<feature type="compositionally biased region" description="Pro residues" evidence="1">
    <location>
        <begin position="230"/>
        <end position="247"/>
    </location>
</feature>
<dbReference type="Proteomes" id="UP001165121">
    <property type="component" value="Unassembled WGS sequence"/>
</dbReference>
<dbReference type="SUPFAM" id="SSF54160">
    <property type="entry name" value="Chromo domain-like"/>
    <property type="match status" value="1"/>
</dbReference>
<dbReference type="AlphaFoldDB" id="A0A9W6XT97"/>
<dbReference type="PROSITE" id="PS50013">
    <property type="entry name" value="CHROMO_2"/>
    <property type="match status" value="1"/>
</dbReference>
<evidence type="ECO:0000313" key="4">
    <source>
        <dbReference type="Proteomes" id="UP001165121"/>
    </source>
</evidence>
<comment type="caution">
    <text evidence="3">The sequence shown here is derived from an EMBL/GenBank/DDBJ whole genome shotgun (WGS) entry which is preliminary data.</text>
</comment>
<dbReference type="EMBL" id="BSXT01001761">
    <property type="protein sequence ID" value="GMF45010.1"/>
    <property type="molecule type" value="Genomic_DNA"/>
</dbReference>
<dbReference type="OrthoDB" id="433924at2759"/>
<evidence type="ECO:0000259" key="2">
    <source>
        <dbReference type="PROSITE" id="PS50013"/>
    </source>
</evidence>
<protein>
    <submittedName>
        <fullName evidence="3">Unnamed protein product</fullName>
    </submittedName>
</protein>
<feature type="domain" description="Chromo" evidence="2">
    <location>
        <begin position="134"/>
        <end position="181"/>
    </location>
</feature>
<dbReference type="InterPro" id="IPR016197">
    <property type="entry name" value="Chromo-like_dom_sf"/>
</dbReference>
<sequence>MARTQAQELVQEAVTERARRQNEDASQLQIKTGSQVWLYLDRVKPGYARKLEHMWHGPFRVAERVNDFAVRLETAGTPYQLFPIVNVSKLKADREFPSRPMVQLAIPADERFDFDEELLPDARWSPHELEDDGFEVEAILDTRESRATRYERTHREFKLRWKGYPDHAWVDEADLNCGGMLGGMHGAMNGRPERARGEAADAELEEEAADDDELDDGLDEELDEDDSTLSPPPEIAPSPRDTPPPPA</sequence>